<comment type="caution">
    <text evidence="2">The sequence shown here is derived from an EMBL/GenBank/DDBJ whole genome shotgun (WGS) entry which is preliminary data.</text>
</comment>
<evidence type="ECO:0008006" key="4">
    <source>
        <dbReference type="Google" id="ProtNLM"/>
    </source>
</evidence>
<keyword evidence="1" id="KW-1133">Transmembrane helix</keyword>
<gene>
    <name evidence="2" type="ORF">BDD16_000768</name>
</gene>
<organism evidence="2 3">
    <name type="scientific">Sphaerotilus montanus</name>
    <dbReference type="NCBI Taxonomy" id="522889"/>
    <lineage>
        <taxon>Bacteria</taxon>
        <taxon>Pseudomonadati</taxon>
        <taxon>Pseudomonadota</taxon>
        <taxon>Betaproteobacteria</taxon>
        <taxon>Burkholderiales</taxon>
        <taxon>Sphaerotilaceae</taxon>
        <taxon>Sphaerotilus</taxon>
    </lineage>
</organism>
<evidence type="ECO:0000256" key="1">
    <source>
        <dbReference type="SAM" id="Phobius"/>
    </source>
</evidence>
<sequence length="123" mass="13698">MRQFKVYRHPSGALDCVKPGWSWPAFFFGGFWGFSKKMWWPGAAELSGLLVLLVLPVHAVFPVVAVLVCHLVFGWCGHAWLALHLLRQGYRHADTVTANDRGGALALSIRQRGWRVSTGLLNG</sequence>
<keyword evidence="1" id="KW-0812">Transmembrane</keyword>
<protein>
    <recommendedName>
        <fullName evidence="4">DUF2628 domain-containing protein</fullName>
    </recommendedName>
</protein>
<accession>A0A7Y9U5N4</accession>
<feature type="transmembrane region" description="Helical" evidence="1">
    <location>
        <begin position="59"/>
        <end position="83"/>
    </location>
</feature>
<dbReference type="EMBL" id="JACCFH010000001">
    <property type="protein sequence ID" value="NYG31782.1"/>
    <property type="molecule type" value="Genomic_DNA"/>
</dbReference>
<dbReference type="Proteomes" id="UP000518288">
    <property type="component" value="Unassembled WGS sequence"/>
</dbReference>
<evidence type="ECO:0000313" key="2">
    <source>
        <dbReference type="EMBL" id="NYG31782.1"/>
    </source>
</evidence>
<dbReference type="RefSeq" id="WP_179632743.1">
    <property type="nucleotide sequence ID" value="NZ_CAXYYM010000011.1"/>
</dbReference>
<evidence type="ECO:0000313" key="3">
    <source>
        <dbReference type="Proteomes" id="UP000518288"/>
    </source>
</evidence>
<keyword evidence="3" id="KW-1185">Reference proteome</keyword>
<proteinExistence type="predicted"/>
<keyword evidence="1" id="KW-0472">Membrane</keyword>
<reference evidence="2 3" key="1">
    <citation type="submission" date="2020-07" db="EMBL/GenBank/DDBJ databases">
        <title>Genomic Encyclopedia of Archaeal and Bacterial Type Strains, Phase II (KMG-II): from individual species to whole genera.</title>
        <authorList>
            <person name="Goeker M."/>
        </authorList>
    </citation>
    <scope>NUCLEOTIDE SEQUENCE [LARGE SCALE GENOMIC DNA]</scope>
    <source>
        <strain evidence="2 3">DSM 21226</strain>
    </source>
</reference>
<name>A0A7Y9U5N4_9BURK</name>
<dbReference type="AlphaFoldDB" id="A0A7Y9U5N4"/>